<dbReference type="PANTHER" id="PTHR43283">
    <property type="entry name" value="BETA-LACTAMASE-RELATED"/>
    <property type="match status" value="1"/>
</dbReference>
<sequence>MSPFSFPYAVAVTDAEKTLALSGEVDTPFPLASVTKPIAAWAVLTQVSAGKVELDECVPTDSEYPTTLRQLLAHASGIDFESRLFVSPPETRRIYSNCGIEIAADFVAERVGTTAGELLRAEVVRPLGLDTWQFFESVAHGGVLSARDLIKFVREVMSPTLLPTELAKQALTVQYPELAGILPGFGKQDPNTWGLGFEIRDQKEPHWSSPENSPKMAGHFGQSGSFIWIEPERGLGAAFVGAKPFSQEHKAIWPELNTQILHDFAK</sequence>
<dbReference type="KEGG" id="avu:BK816_07410"/>
<dbReference type="Gene3D" id="3.40.710.10">
    <property type="entry name" value="DD-peptidase/beta-lactamase superfamily"/>
    <property type="match status" value="1"/>
</dbReference>
<dbReference type="STRING" id="1912795.BK816_07410"/>
<name>A0A1D9MLM9_9ACTO</name>
<dbReference type="Pfam" id="PF00144">
    <property type="entry name" value="Beta-lactamase"/>
    <property type="match status" value="1"/>
</dbReference>
<evidence type="ECO:0000259" key="1">
    <source>
        <dbReference type="Pfam" id="PF00144"/>
    </source>
</evidence>
<feature type="domain" description="Beta-lactamase-related" evidence="1">
    <location>
        <begin position="10"/>
        <end position="248"/>
    </location>
</feature>
<reference evidence="2 3" key="1">
    <citation type="submission" date="2016-10" db="EMBL/GenBank/DDBJ databases">
        <title>Actinomyces aegypiusis sp. nov., isolated from the Aegypius monachus in Qinghai Tibet Plateau China.</title>
        <authorList>
            <person name="Wang Y."/>
        </authorList>
    </citation>
    <scope>NUCLEOTIDE SEQUENCE [LARGE SCALE GENOMIC DNA]</scope>
    <source>
        <strain evidence="2 3">VUL4_3</strain>
    </source>
</reference>
<dbReference type="AlphaFoldDB" id="A0A1D9MLM9"/>
<gene>
    <name evidence="2" type="ORF">BK816_07410</name>
</gene>
<accession>A0A1D9MLM9</accession>
<organism evidence="2 3">
    <name type="scientific">Boudabousia tangfeifanii</name>
    <dbReference type="NCBI Taxonomy" id="1912795"/>
    <lineage>
        <taxon>Bacteria</taxon>
        <taxon>Bacillati</taxon>
        <taxon>Actinomycetota</taxon>
        <taxon>Actinomycetes</taxon>
        <taxon>Actinomycetales</taxon>
        <taxon>Actinomycetaceae</taxon>
        <taxon>Boudabousia</taxon>
    </lineage>
</organism>
<dbReference type="Proteomes" id="UP000176288">
    <property type="component" value="Chromosome"/>
</dbReference>
<protein>
    <recommendedName>
        <fullName evidence="1">Beta-lactamase-related domain-containing protein</fullName>
    </recommendedName>
</protein>
<dbReference type="SUPFAM" id="SSF56601">
    <property type="entry name" value="beta-lactamase/transpeptidase-like"/>
    <property type="match status" value="1"/>
</dbReference>
<evidence type="ECO:0000313" key="2">
    <source>
        <dbReference type="EMBL" id="AOZ73138.1"/>
    </source>
</evidence>
<dbReference type="InterPro" id="IPR012338">
    <property type="entry name" value="Beta-lactam/transpept-like"/>
</dbReference>
<dbReference type="PANTHER" id="PTHR43283:SF15">
    <property type="entry name" value="CONSERVED PROTEIN"/>
    <property type="match status" value="1"/>
</dbReference>
<dbReference type="EMBL" id="CP017812">
    <property type="protein sequence ID" value="AOZ73138.1"/>
    <property type="molecule type" value="Genomic_DNA"/>
</dbReference>
<dbReference type="InterPro" id="IPR050789">
    <property type="entry name" value="Diverse_Enzym_Activities"/>
</dbReference>
<dbReference type="InterPro" id="IPR001466">
    <property type="entry name" value="Beta-lactam-related"/>
</dbReference>
<proteinExistence type="predicted"/>
<keyword evidence="3" id="KW-1185">Reference proteome</keyword>
<evidence type="ECO:0000313" key="3">
    <source>
        <dbReference type="Proteomes" id="UP000176288"/>
    </source>
</evidence>
<dbReference type="OrthoDB" id="3336932at2"/>
<dbReference type="RefSeq" id="WP_071164601.1">
    <property type="nucleotide sequence ID" value="NZ_CP017812.1"/>
</dbReference>